<keyword evidence="3" id="KW-1185">Reference proteome</keyword>
<evidence type="ECO:0000313" key="3">
    <source>
        <dbReference type="Proteomes" id="UP000179807"/>
    </source>
</evidence>
<feature type="compositionally biased region" description="Acidic residues" evidence="1">
    <location>
        <begin position="116"/>
        <end position="139"/>
    </location>
</feature>
<gene>
    <name evidence="2" type="ORF">TRFO_22699</name>
</gene>
<dbReference type="GeneID" id="94837409"/>
<sequence length="139" mass="15566">MSDTAFECVIQPGETQTIDFKEFETLVISYAELTQEKLPDELKGKEISIIASYTDVSLDDNGKEVTENITKPILEATLEEGADLTIDLVFESEMNLTLKVEGPTPLKIIGEFAVSGEEEEEEEEAKEENEKEEANEEEE</sequence>
<dbReference type="VEuPathDB" id="TrichDB:TRFO_22699"/>
<feature type="region of interest" description="Disordered" evidence="1">
    <location>
        <begin position="114"/>
        <end position="139"/>
    </location>
</feature>
<evidence type="ECO:0008006" key="4">
    <source>
        <dbReference type="Google" id="ProtNLM"/>
    </source>
</evidence>
<evidence type="ECO:0000256" key="1">
    <source>
        <dbReference type="SAM" id="MobiDB-lite"/>
    </source>
</evidence>
<comment type="caution">
    <text evidence="2">The sequence shown here is derived from an EMBL/GenBank/DDBJ whole genome shotgun (WGS) entry which is preliminary data.</text>
</comment>
<name>A0A1J4KFR9_9EUKA</name>
<protein>
    <recommendedName>
        <fullName evidence="4">Nucleoplasmin-like domain-containing protein</fullName>
    </recommendedName>
</protein>
<accession>A0A1J4KFR9</accession>
<dbReference type="EMBL" id="MLAK01000661">
    <property type="protein sequence ID" value="OHT08628.1"/>
    <property type="molecule type" value="Genomic_DNA"/>
</dbReference>
<dbReference type="Proteomes" id="UP000179807">
    <property type="component" value="Unassembled WGS sequence"/>
</dbReference>
<proteinExistence type="predicted"/>
<evidence type="ECO:0000313" key="2">
    <source>
        <dbReference type="EMBL" id="OHT08628.1"/>
    </source>
</evidence>
<dbReference type="RefSeq" id="XP_068361764.1">
    <property type="nucleotide sequence ID" value="XM_068502705.1"/>
</dbReference>
<reference evidence="2" key="1">
    <citation type="submission" date="2016-10" db="EMBL/GenBank/DDBJ databases">
        <authorList>
            <person name="Benchimol M."/>
            <person name="Almeida L.G."/>
            <person name="Vasconcelos A.T."/>
            <person name="Perreira-Neves A."/>
            <person name="Rosa I.A."/>
            <person name="Tasca T."/>
            <person name="Bogo M.R."/>
            <person name="de Souza W."/>
        </authorList>
    </citation>
    <scope>NUCLEOTIDE SEQUENCE [LARGE SCALE GENOMIC DNA]</scope>
    <source>
        <strain evidence="2">K</strain>
    </source>
</reference>
<organism evidence="2 3">
    <name type="scientific">Tritrichomonas foetus</name>
    <dbReference type="NCBI Taxonomy" id="1144522"/>
    <lineage>
        <taxon>Eukaryota</taxon>
        <taxon>Metamonada</taxon>
        <taxon>Parabasalia</taxon>
        <taxon>Tritrichomonadida</taxon>
        <taxon>Tritrichomonadidae</taxon>
        <taxon>Tritrichomonas</taxon>
    </lineage>
</organism>
<dbReference type="AlphaFoldDB" id="A0A1J4KFR9"/>